<proteinExistence type="predicted"/>
<reference evidence="2" key="2">
    <citation type="submission" date="2022-01" db="EMBL/GenBank/DDBJ databases">
        <authorList>
            <person name="Yamashiro T."/>
            <person name="Shiraishi A."/>
            <person name="Satake H."/>
            <person name="Nakayama K."/>
        </authorList>
    </citation>
    <scope>NUCLEOTIDE SEQUENCE</scope>
</reference>
<dbReference type="InterPro" id="IPR036397">
    <property type="entry name" value="RNaseH_sf"/>
</dbReference>
<dbReference type="EMBL" id="BQNB010021617">
    <property type="protein sequence ID" value="GJU08282.1"/>
    <property type="molecule type" value="Genomic_DNA"/>
</dbReference>
<evidence type="ECO:0000259" key="1">
    <source>
        <dbReference type="PROSITE" id="PS50994"/>
    </source>
</evidence>
<evidence type="ECO:0000313" key="2">
    <source>
        <dbReference type="EMBL" id="GJU08282.1"/>
    </source>
</evidence>
<dbReference type="PROSITE" id="PS50994">
    <property type="entry name" value="INTEGRASE"/>
    <property type="match status" value="1"/>
</dbReference>
<reference evidence="2" key="1">
    <citation type="journal article" date="2022" name="Int. J. Mol. Sci.">
        <title>Draft Genome of Tanacetum Coccineum: Genomic Comparison of Closely Related Tanacetum-Family Plants.</title>
        <authorList>
            <person name="Yamashiro T."/>
            <person name="Shiraishi A."/>
            <person name="Nakayama K."/>
            <person name="Satake H."/>
        </authorList>
    </citation>
    <scope>NUCLEOTIDE SEQUENCE</scope>
</reference>
<dbReference type="Gene3D" id="3.30.420.10">
    <property type="entry name" value="Ribonuclease H-like superfamily/Ribonuclease H"/>
    <property type="match status" value="1"/>
</dbReference>
<comment type="caution">
    <text evidence="2">The sequence shown here is derived from an EMBL/GenBank/DDBJ whole genome shotgun (WGS) entry which is preliminary data.</text>
</comment>
<dbReference type="SUPFAM" id="SSF53098">
    <property type="entry name" value="Ribonuclease H-like"/>
    <property type="match status" value="1"/>
</dbReference>
<dbReference type="GO" id="GO:0003964">
    <property type="term" value="F:RNA-directed DNA polymerase activity"/>
    <property type="evidence" value="ECO:0007669"/>
    <property type="project" value="UniProtKB-KW"/>
</dbReference>
<protein>
    <submittedName>
        <fullName evidence="2">Reverse transcriptase domain-containing protein</fullName>
    </submittedName>
</protein>
<sequence>MDFVTKLSKSSQGHDTICVVVDRLTKSTTFTLMRETDSMERLVRMYLKEVVTRHGIPVSIICDHDPRFASNFLRSLQKALGTSLDMSIAYHPQTDGQSERTIQTLEDMLRACVIDFGNGWVKHLPLVEFSYNNSYHASIKAAPFEALYGQKCRSPVCWAEVGEVQLTGPEIVQETTEKVIQIKQRIQAARDRQKSYADLKCKPMEFQVGDRVMLKVSPWKGVVRFGKQGKLNPRYVGPFKVLEKVGSVSYKLELP</sequence>
<dbReference type="InterPro" id="IPR001584">
    <property type="entry name" value="Integrase_cat-core"/>
</dbReference>
<dbReference type="Pfam" id="PF24626">
    <property type="entry name" value="SH3_Tf2-1"/>
    <property type="match status" value="1"/>
</dbReference>
<feature type="domain" description="Integrase catalytic" evidence="1">
    <location>
        <begin position="1"/>
        <end position="151"/>
    </location>
</feature>
<dbReference type="InterPro" id="IPR056924">
    <property type="entry name" value="SH3_Tf2-1"/>
</dbReference>
<dbReference type="InterPro" id="IPR012337">
    <property type="entry name" value="RNaseH-like_sf"/>
</dbReference>
<dbReference type="Proteomes" id="UP001151760">
    <property type="component" value="Unassembled WGS sequence"/>
</dbReference>
<name>A0ABQ5J9P7_9ASTR</name>
<gene>
    <name evidence="2" type="ORF">Tco_1124712</name>
</gene>
<keyword evidence="2" id="KW-0695">RNA-directed DNA polymerase</keyword>
<evidence type="ECO:0000313" key="3">
    <source>
        <dbReference type="Proteomes" id="UP001151760"/>
    </source>
</evidence>
<organism evidence="2 3">
    <name type="scientific">Tanacetum coccineum</name>
    <dbReference type="NCBI Taxonomy" id="301880"/>
    <lineage>
        <taxon>Eukaryota</taxon>
        <taxon>Viridiplantae</taxon>
        <taxon>Streptophyta</taxon>
        <taxon>Embryophyta</taxon>
        <taxon>Tracheophyta</taxon>
        <taxon>Spermatophyta</taxon>
        <taxon>Magnoliopsida</taxon>
        <taxon>eudicotyledons</taxon>
        <taxon>Gunneridae</taxon>
        <taxon>Pentapetalae</taxon>
        <taxon>asterids</taxon>
        <taxon>campanulids</taxon>
        <taxon>Asterales</taxon>
        <taxon>Asteraceae</taxon>
        <taxon>Asteroideae</taxon>
        <taxon>Anthemideae</taxon>
        <taxon>Anthemidinae</taxon>
        <taxon>Tanacetum</taxon>
    </lineage>
</organism>
<keyword evidence="2" id="KW-0548">Nucleotidyltransferase</keyword>
<keyword evidence="2" id="KW-0808">Transferase</keyword>
<accession>A0ABQ5J9P7</accession>
<dbReference type="PANTHER" id="PTHR45835">
    <property type="entry name" value="YALI0A06105P"/>
    <property type="match status" value="1"/>
</dbReference>
<dbReference type="PANTHER" id="PTHR45835:SF99">
    <property type="entry name" value="CHROMO DOMAIN-CONTAINING PROTEIN-RELATED"/>
    <property type="match status" value="1"/>
</dbReference>
<keyword evidence="3" id="KW-1185">Reference proteome</keyword>